<protein>
    <submittedName>
        <fullName evidence="3">Snf7 family</fullName>
    </submittedName>
</protein>
<evidence type="ECO:0000256" key="2">
    <source>
        <dbReference type="SAM" id="MobiDB-lite"/>
    </source>
</evidence>
<feature type="coiled-coil region" evidence="1">
    <location>
        <begin position="9"/>
        <end position="36"/>
    </location>
</feature>
<dbReference type="GeneID" id="94337430"/>
<feature type="compositionally biased region" description="Polar residues" evidence="2">
    <location>
        <begin position="185"/>
        <end position="204"/>
    </location>
</feature>
<dbReference type="AlphaFoldDB" id="A0AAD9PIG3"/>
<evidence type="ECO:0000313" key="4">
    <source>
        <dbReference type="Proteomes" id="UP001214638"/>
    </source>
</evidence>
<gene>
    <name evidence="3" type="ORF">BdWA1_003133</name>
</gene>
<sequence length="212" mass="23910">MGGIFSSLDDKLRENKRRIKRMVRELDRQRIACEREEHTLISRIKVEARQGRTANVRTLARDIVRNRKLVSHYCNMKSHLNAIQSQLQSAHSTDMLATNLKKVSILMSKVSSKTSVSEFQRVMQDLGQKSEVLNLKMDVMSEALDDCLNDSASLDEEDRIVNELLEELGLSTSQVLDTVPVPVSNSITNQGGSSGQTELDNSIMSRIDNLKH</sequence>
<comment type="caution">
    <text evidence="3">The sequence shown here is derived from an EMBL/GenBank/DDBJ whole genome shotgun (WGS) entry which is preliminary data.</text>
</comment>
<dbReference type="RefSeq" id="XP_067802300.1">
    <property type="nucleotide sequence ID" value="XM_067948149.1"/>
</dbReference>
<dbReference type="PANTHER" id="PTHR10476">
    <property type="entry name" value="CHARGED MULTIVESICULAR BODY PROTEIN"/>
    <property type="match status" value="1"/>
</dbReference>
<feature type="region of interest" description="Disordered" evidence="2">
    <location>
        <begin position="185"/>
        <end position="212"/>
    </location>
</feature>
<dbReference type="GO" id="GO:0007034">
    <property type="term" value="P:vacuolar transport"/>
    <property type="evidence" value="ECO:0007669"/>
    <property type="project" value="InterPro"/>
</dbReference>
<dbReference type="Proteomes" id="UP001214638">
    <property type="component" value="Unassembled WGS sequence"/>
</dbReference>
<dbReference type="EMBL" id="JALLKP010000004">
    <property type="protein sequence ID" value="KAK2195457.1"/>
    <property type="molecule type" value="Genomic_DNA"/>
</dbReference>
<dbReference type="KEGG" id="bdw:94337430"/>
<keyword evidence="1" id="KW-0175">Coiled coil</keyword>
<evidence type="ECO:0000313" key="3">
    <source>
        <dbReference type="EMBL" id="KAK2195457.1"/>
    </source>
</evidence>
<evidence type="ECO:0000256" key="1">
    <source>
        <dbReference type="SAM" id="Coils"/>
    </source>
</evidence>
<organism evidence="3 4">
    <name type="scientific">Babesia duncani</name>
    <dbReference type="NCBI Taxonomy" id="323732"/>
    <lineage>
        <taxon>Eukaryota</taxon>
        <taxon>Sar</taxon>
        <taxon>Alveolata</taxon>
        <taxon>Apicomplexa</taxon>
        <taxon>Aconoidasida</taxon>
        <taxon>Piroplasmida</taxon>
        <taxon>Babesiidae</taxon>
        <taxon>Babesia</taxon>
    </lineage>
</organism>
<reference evidence="3" key="1">
    <citation type="journal article" date="2023" name="Nat. Microbiol.">
        <title>Babesia duncani multi-omics identifies virulence factors and drug targets.</title>
        <authorList>
            <person name="Singh P."/>
            <person name="Lonardi S."/>
            <person name="Liang Q."/>
            <person name="Vydyam P."/>
            <person name="Khabirova E."/>
            <person name="Fang T."/>
            <person name="Gihaz S."/>
            <person name="Thekkiniath J."/>
            <person name="Munshi M."/>
            <person name="Abel S."/>
            <person name="Ciampossin L."/>
            <person name="Batugedara G."/>
            <person name="Gupta M."/>
            <person name="Lu X.M."/>
            <person name="Lenz T."/>
            <person name="Chakravarty S."/>
            <person name="Cornillot E."/>
            <person name="Hu Y."/>
            <person name="Ma W."/>
            <person name="Gonzalez L.M."/>
            <person name="Sanchez S."/>
            <person name="Estrada K."/>
            <person name="Sanchez-Flores A."/>
            <person name="Montero E."/>
            <person name="Harb O.S."/>
            <person name="Le Roch K.G."/>
            <person name="Mamoun C.B."/>
        </authorList>
    </citation>
    <scope>NUCLEOTIDE SEQUENCE</scope>
    <source>
        <strain evidence="3">WA1</strain>
    </source>
</reference>
<accession>A0AAD9PIG3</accession>
<proteinExistence type="predicted"/>
<dbReference type="InterPro" id="IPR005024">
    <property type="entry name" value="Snf7_fam"/>
</dbReference>
<dbReference type="Gene3D" id="6.10.140.1230">
    <property type="match status" value="1"/>
</dbReference>
<dbReference type="Pfam" id="PF03357">
    <property type="entry name" value="Snf7"/>
    <property type="match status" value="1"/>
</dbReference>
<keyword evidence="4" id="KW-1185">Reference proteome</keyword>
<name>A0AAD9PIG3_9APIC</name>